<comment type="catalytic activity">
    <reaction evidence="5">
        <text>(6S)-5-formyl-5,6,7,8-tetrahydrofolate + ATP = (6R)-5,10-methenyltetrahydrofolate + ADP + phosphate</text>
        <dbReference type="Rhea" id="RHEA:10488"/>
        <dbReference type="ChEBI" id="CHEBI:30616"/>
        <dbReference type="ChEBI" id="CHEBI:43474"/>
        <dbReference type="ChEBI" id="CHEBI:57455"/>
        <dbReference type="ChEBI" id="CHEBI:57457"/>
        <dbReference type="ChEBI" id="CHEBI:456216"/>
        <dbReference type="EC" id="6.3.3.2"/>
    </reaction>
</comment>
<dbReference type="PANTHER" id="PTHR23407">
    <property type="entry name" value="ATPASE INHIBITOR/5-FORMYLTETRAHYDROFOLATE CYCLO-LIGASE"/>
    <property type="match status" value="1"/>
</dbReference>
<keyword evidence="5" id="KW-0479">Metal-binding</keyword>
<protein>
    <recommendedName>
        <fullName evidence="5">5-formyltetrahydrofolate cyclo-ligase</fullName>
        <ecNumber evidence="5">6.3.3.2</ecNumber>
    </recommendedName>
</protein>
<evidence type="ECO:0000313" key="6">
    <source>
        <dbReference type="EMBL" id="ROR54210.1"/>
    </source>
</evidence>
<dbReference type="GO" id="GO:0030272">
    <property type="term" value="F:5-formyltetrahydrofolate cyclo-ligase activity"/>
    <property type="evidence" value="ECO:0007669"/>
    <property type="project" value="UniProtKB-EC"/>
</dbReference>
<reference evidence="6 7" key="1">
    <citation type="submission" date="2018-11" db="EMBL/GenBank/DDBJ databases">
        <title>Sequencing the genomes of 1000 actinobacteria strains.</title>
        <authorList>
            <person name="Klenk H.-P."/>
        </authorList>
    </citation>
    <scope>NUCLEOTIDE SEQUENCE [LARGE SCALE GENOMIC DNA]</scope>
    <source>
        <strain evidence="6 7">DSM 10546</strain>
    </source>
</reference>
<dbReference type="PIRSF" id="PIRSF006806">
    <property type="entry name" value="FTHF_cligase"/>
    <property type="match status" value="1"/>
</dbReference>
<keyword evidence="3 4" id="KW-0067">ATP-binding</keyword>
<comment type="caution">
    <text evidence="6">The sequence shown here is derived from an EMBL/GenBank/DDBJ whole genome shotgun (WGS) entry which is preliminary data.</text>
</comment>
<dbReference type="InterPro" id="IPR037171">
    <property type="entry name" value="NagB/RpiA_transferase-like"/>
</dbReference>
<comment type="cofactor">
    <cofactor evidence="5">
        <name>Mg(2+)</name>
        <dbReference type="ChEBI" id="CHEBI:18420"/>
    </cofactor>
</comment>
<dbReference type="EMBL" id="RKHG01000001">
    <property type="protein sequence ID" value="ROR54210.1"/>
    <property type="molecule type" value="Genomic_DNA"/>
</dbReference>
<comment type="similarity">
    <text evidence="1 5">Belongs to the 5-formyltetrahydrofolate cyclo-ligase family.</text>
</comment>
<feature type="binding site" evidence="4">
    <location>
        <position position="67"/>
    </location>
    <ligand>
        <name>substrate</name>
    </ligand>
</feature>
<proteinExistence type="inferred from homology"/>
<dbReference type="Gene3D" id="3.40.50.10420">
    <property type="entry name" value="NagB/RpiA/CoA transferase-like"/>
    <property type="match status" value="1"/>
</dbReference>
<dbReference type="GO" id="GO:0005524">
    <property type="term" value="F:ATP binding"/>
    <property type="evidence" value="ECO:0007669"/>
    <property type="project" value="UniProtKB-KW"/>
</dbReference>
<dbReference type="InterPro" id="IPR002698">
    <property type="entry name" value="FTHF_cligase"/>
</dbReference>
<organism evidence="6 7">
    <name type="scientific">Luteococcus japonicus</name>
    <dbReference type="NCBI Taxonomy" id="33984"/>
    <lineage>
        <taxon>Bacteria</taxon>
        <taxon>Bacillati</taxon>
        <taxon>Actinomycetota</taxon>
        <taxon>Actinomycetes</taxon>
        <taxon>Propionibacteriales</taxon>
        <taxon>Propionibacteriaceae</taxon>
        <taxon>Luteococcus</taxon>
    </lineage>
</organism>
<dbReference type="InterPro" id="IPR024185">
    <property type="entry name" value="FTHF_cligase-like_sf"/>
</dbReference>
<evidence type="ECO:0000256" key="4">
    <source>
        <dbReference type="PIRSR" id="PIRSR006806-1"/>
    </source>
</evidence>
<dbReference type="AlphaFoldDB" id="A0A3N1ZTM9"/>
<feature type="binding site" evidence="4">
    <location>
        <position position="57"/>
    </location>
    <ligand>
        <name>substrate</name>
    </ligand>
</feature>
<evidence type="ECO:0000256" key="5">
    <source>
        <dbReference type="RuleBase" id="RU361279"/>
    </source>
</evidence>
<sequence length="210" mass="22979">MTSWDSDGLSKHDVRREVVARRQARPASQRLDDDRARTGLLLAALRDVEPATISCYLSVPPHASRPEPGTLEIVTALWTMGHRVLVPVLSPTPEGPRHEPAWAFFEGPSELRPGLWGIPEPTGTPLGAEALAEADLVLCSGLAGTHDGRRLGVGGGWYDRALAHCREDAEVWMLLNDDELLESLPTEAHDRRVDRILLPGQLLTCVHAES</sequence>
<dbReference type="GO" id="GO:0046872">
    <property type="term" value="F:metal ion binding"/>
    <property type="evidence" value="ECO:0007669"/>
    <property type="project" value="UniProtKB-KW"/>
</dbReference>
<dbReference type="EC" id="6.3.3.2" evidence="5"/>
<evidence type="ECO:0000256" key="3">
    <source>
        <dbReference type="ARBA" id="ARBA00022840"/>
    </source>
</evidence>
<feature type="binding site" evidence="4">
    <location>
        <begin position="150"/>
        <end position="158"/>
    </location>
    <ligand>
        <name>ATP</name>
        <dbReference type="ChEBI" id="CHEBI:30616"/>
    </ligand>
</feature>
<dbReference type="GO" id="GO:0009396">
    <property type="term" value="P:folic acid-containing compound biosynthetic process"/>
    <property type="evidence" value="ECO:0007669"/>
    <property type="project" value="TreeGrafter"/>
</dbReference>
<dbReference type="NCBIfam" id="TIGR02727">
    <property type="entry name" value="MTHFS_bact"/>
    <property type="match status" value="1"/>
</dbReference>
<gene>
    <name evidence="6" type="ORF">EDD41_1404</name>
</gene>
<keyword evidence="6" id="KW-0436">Ligase</keyword>
<dbReference type="PANTHER" id="PTHR23407:SF1">
    <property type="entry name" value="5-FORMYLTETRAHYDROFOLATE CYCLO-LIGASE"/>
    <property type="match status" value="1"/>
</dbReference>
<name>A0A3N1ZTM9_9ACTN</name>
<accession>A0A3N1ZTM9</accession>
<dbReference type="GO" id="GO:0035999">
    <property type="term" value="P:tetrahydrofolate interconversion"/>
    <property type="evidence" value="ECO:0007669"/>
    <property type="project" value="TreeGrafter"/>
</dbReference>
<feature type="binding site" evidence="4">
    <location>
        <begin position="11"/>
        <end position="15"/>
    </location>
    <ligand>
        <name>ATP</name>
        <dbReference type="ChEBI" id="CHEBI:30616"/>
    </ligand>
</feature>
<dbReference type="Proteomes" id="UP000275749">
    <property type="component" value="Unassembled WGS sequence"/>
</dbReference>
<evidence type="ECO:0000313" key="7">
    <source>
        <dbReference type="Proteomes" id="UP000275749"/>
    </source>
</evidence>
<evidence type="ECO:0000256" key="2">
    <source>
        <dbReference type="ARBA" id="ARBA00022741"/>
    </source>
</evidence>
<evidence type="ECO:0000256" key="1">
    <source>
        <dbReference type="ARBA" id="ARBA00010638"/>
    </source>
</evidence>
<dbReference type="SUPFAM" id="SSF100950">
    <property type="entry name" value="NagB/RpiA/CoA transferase-like"/>
    <property type="match status" value="1"/>
</dbReference>
<dbReference type="Pfam" id="PF01812">
    <property type="entry name" value="5-FTHF_cyc-lig"/>
    <property type="match status" value="1"/>
</dbReference>
<dbReference type="RefSeq" id="WP_123575393.1">
    <property type="nucleotide sequence ID" value="NZ_RKHG01000001.1"/>
</dbReference>
<keyword evidence="5" id="KW-0460">Magnesium</keyword>
<keyword evidence="2 4" id="KW-0547">Nucleotide-binding</keyword>